<dbReference type="EMBL" id="CP063144">
    <property type="protein sequence ID" value="QOR94899.1"/>
    <property type="molecule type" value="Genomic_DNA"/>
</dbReference>
<dbReference type="Proteomes" id="UP000593766">
    <property type="component" value="Chromosome"/>
</dbReference>
<accession>A0A7M1USE6</accession>
<dbReference type="GeneID" id="59454357"/>
<proteinExistence type="predicted"/>
<dbReference type="RefSeq" id="WP_193436695.1">
    <property type="nucleotide sequence ID" value="NZ_CP063144.1"/>
</dbReference>
<organism evidence="1 2">
    <name type="scientific">Thermosphaera chiliense</name>
    <dbReference type="NCBI Taxonomy" id="3402707"/>
    <lineage>
        <taxon>Archaea</taxon>
        <taxon>Thermoproteota</taxon>
        <taxon>Thermoprotei</taxon>
        <taxon>Desulfurococcales</taxon>
        <taxon>Desulfurococcaceae</taxon>
        <taxon>Thermosphaera</taxon>
    </lineage>
</organism>
<evidence type="ECO:0000313" key="2">
    <source>
        <dbReference type="Proteomes" id="UP000593766"/>
    </source>
</evidence>
<gene>
    <name evidence="1" type="ORF">IMZ38_03025</name>
</gene>
<dbReference type="KEGG" id="tcs:IMZ38_03025"/>
<evidence type="ECO:0000313" key="1">
    <source>
        <dbReference type="EMBL" id="QOR94899.1"/>
    </source>
</evidence>
<keyword evidence="2" id="KW-1185">Reference proteome</keyword>
<sequence>MSKTNLFDHEYWKDYNKKEDELGNHLNNPSRSIDNVRVKVCAFSLDMIT</sequence>
<dbReference type="AlphaFoldDB" id="A0A7M1USE6"/>
<reference evidence="1 2" key="1">
    <citation type="submission" date="2020-10" db="EMBL/GenBank/DDBJ databases">
        <title>Complete genome sequence of Thermosphaera aggregans strain 3507.</title>
        <authorList>
            <person name="Zayulina K.S."/>
            <person name="Elcheninov A.G."/>
            <person name="Toshchakov S.V."/>
            <person name="Kublanov I.V."/>
            <person name="Kochetkova T.V."/>
        </authorList>
    </citation>
    <scope>NUCLEOTIDE SEQUENCE [LARGE SCALE GENOMIC DNA]</scope>
    <source>
        <strain evidence="1 2">3507</strain>
    </source>
</reference>
<protein>
    <submittedName>
        <fullName evidence="1">Uncharacterized protein</fullName>
    </submittedName>
</protein>
<name>A0A7M1USE6_9CREN</name>